<dbReference type="Proteomes" id="UP001172684">
    <property type="component" value="Unassembled WGS sequence"/>
</dbReference>
<proteinExistence type="predicted"/>
<name>A0ABQ9P2Y5_9PEZI</name>
<evidence type="ECO:0000313" key="2">
    <source>
        <dbReference type="Proteomes" id="UP001172684"/>
    </source>
</evidence>
<reference evidence="1" key="1">
    <citation type="submission" date="2022-10" db="EMBL/GenBank/DDBJ databases">
        <title>Culturing micro-colonial fungi from biological soil crusts in the Mojave desert and describing Neophaeococcomyces mojavensis, and introducing the new genera and species Taxawa tesnikishii.</title>
        <authorList>
            <person name="Kurbessoian T."/>
            <person name="Stajich J.E."/>
        </authorList>
    </citation>
    <scope>NUCLEOTIDE SEQUENCE</scope>
    <source>
        <strain evidence="1">TK_1</strain>
    </source>
</reference>
<evidence type="ECO:0000313" key="1">
    <source>
        <dbReference type="EMBL" id="KAJ9668915.1"/>
    </source>
</evidence>
<protein>
    <submittedName>
        <fullName evidence="1">Uncharacterized protein</fullName>
    </submittedName>
</protein>
<sequence>MVVGLAVGAGPPGTGHVDERDVGAIIVDAIALAGAELPEGATVEREEELMADIIMFEGVLDPALTEEVDMDVIIDGEKPPTVDATAEEVDAGPAVVDEGGIEVAVEVVLDTPIGKEESWDDILAEVDVEKLEKRRAPLTVGSPTVLPAPPLG</sequence>
<gene>
    <name evidence="1" type="ORF">H2201_000741</name>
</gene>
<organism evidence="1 2">
    <name type="scientific">Coniosporium apollinis</name>
    <dbReference type="NCBI Taxonomy" id="61459"/>
    <lineage>
        <taxon>Eukaryota</taxon>
        <taxon>Fungi</taxon>
        <taxon>Dikarya</taxon>
        <taxon>Ascomycota</taxon>
        <taxon>Pezizomycotina</taxon>
        <taxon>Dothideomycetes</taxon>
        <taxon>Dothideomycetes incertae sedis</taxon>
        <taxon>Coniosporium</taxon>
    </lineage>
</organism>
<comment type="caution">
    <text evidence="1">The sequence shown here is derived from an EMBL/GenBank/DDBJ whole genome shotgun (WGS) entry which is preliminary data.</text>
</comment>
<keyword evidence="2" id="KW-1185">Reference proteome</keyword>
<dbReference type="EMBL" id="JAPDRL010000004">
    <property type="protein sequence ID" value="KAJ9668915.1"/>
    <property type="molecule type" value="Genomic_DNA"/>
</dbReference>
<accession>A0ABQ9P2Y5</accession>